<evidence type="ECO:0000259" key="7">
    <source>
        <dbReference type="Pfam" id="PF00082"/>
    </source>
</evidence>
<organism evidence="8 9">
    <name type="scientific">Stutzerimonas stutzeri</name>
    <name type="common">Pseudomonas stutzeri</name>
    <dbReference type="NCBI Taxonomy" id="316"/>
    <lineage>
        <taxon>Bacteria</taxon>
        <taxon>Pseudomonadati</taxon>
        <taxon>Pseudomonadota</taxon>
        <taxon>Gammaproteobacteria</taxon>
        <taxon>Pseudomonadales</taxon>
        <taxon>Pseudomonadaceae</taxon>
        <taxon>Stutzerimonas</taxon>
    </lineage>
</organism>
<evidence type="ECO:0000256" key="4">
    <source>
        <dbReference type="ARBA" id="ARBA00022825"/>
    </source>
</evidence>
<sequence>MRGAVVCLLGTLACAPAFAEEALRITELQRCGDLFAHDRLTWCLHASGLPEAPVRLRLAGEPLPTERVERDGDRLRLSLPAAEHRSGPLWLEHDGQRSNPVWLSLGRSHVLAATADEVAENMDGLSTYLDLVSLIVEEDQDGLETARRLAEKYGAKVVGAIAPLNTYQLRLPVANLTERDAMLLRLGNEVGVDAVVIEETATEGGEQETGREHSQNREWAANRFLDAVDYYRARIPAKRVPIDTEAVRIGVIERAVDFDAPNFAGYLQPCDPGKGRTCLYARDADKPDSHGSSVAGILAARAADARDSGFLSALDDVGPGFEVIVEPNSGSGIAAKVAASVNLVEDGVRILNWSWGLHRIGTVDVDGEPVDSLLRSGIAMSGYEELLEEFFLWLRREHPDVLVVNSAGNGSARSGRDDYRLPSSFVTEQLLVVGGHQRSRRQDVPVEHPQYTTKRASSNLDMRVDITAAACIRAATLDADQRGAVHCGTSYATPLVASTVAAMLSINPHLEPEQVRELLRRSAMTIGRDSDFEPAEADDLTAPILPSERNDRLDDRDVGRSARLDMRKALELAVESLRHAR</sequence>
<proteinExistence type="inferred from homology"/>
<dbReference type="InterPro" id="IPR015500">
    <property type="entry name" value="Peptidase_S8_subtilisin-rel"/>
</dbReference>
<dbReference type="GO" id="GO:0006508">
    <property type="term" value="P:proteolysis"/>
    <property type="evidence" value="ECO:0007669"/>
    <property type="project" value="UniProtKB-KW"/>
</dbReference>
<keyword evidence="4" id="KW-0720">Serine protease</keyword>
<dbReference type="Gene3D" id="3.40.50.200">
    <property type="entry name" value="Peptidase S8/S53 domain"/>
    <property type="match status" value="1"/>
</dbReference>
<dbReference type="PANTHER" id="PTHR43806:SF11">
    <property type="entry name" value="CEREVISIN-RELATED"/>
    <property type="match status" value="1"/>
</dbReference>
<evidence type="ECO:0000256" key="5">
    <source>
        <dbReference type="PROSITE-ProRule" id="PRU01240"/>
    </source>
</evidence>
<dbReference type="EMBL" id="POUT01000002">
    <property type="protein sequence ID" value="PNG10355.1"/>
    <property type="molecule type" value="Genomic_DNA"/>
</dbReference>
<comment type="caution">
    <text evidence="8">The sequence shown here is derived from an EMBL/GenBank/DDBJ whole genome shotgun (WGS) entry which is preliminary data.</text>
</comment>
<keyword evidence="3" id="KW-0378">Hydrolase</keyword>
<dbReference type="InterPro" id="IPR036852">
    <property type="entry name" value="Peptidase_S8/S53_dom_sf"/>
</dbReference>
<comment type="similarity">
    <text evidence="1 5">Belongs to the peptidase S8 family.</text>
</comment>
<keyword evidence="6" id="KW-0732">Signal</keyword>
<evidence type="ECO:0000313" key="9">
    <source>
        <dbReference type="Proteomes" id="UP000236023"/>
    </source>
</evidence>
<dbReference type="PROSITE" id="PS51892">
    <property type="entry name" value="SUBTILASE"/>
    <property type="match status" value="1"/>
</dbReference>
<dbReference type="InterPro" id="IPR000209">
    <property type="entry name" value="Peptidase_S8/S53_dom"/>
</dbReference>
<dbReference type="Pfam" id="PF00082">
    <property type="entry name" value="Peptidase_S8"/>
    <property type="match status" value="1"/>
</dbReference>
<dbReference type="CDD" id="cd00306">
    <property type="entry name" value="Peptidases_S8_S53"/>
    <property type="match status" value="1"/>
</dbReference>
<feature type="chain" id="PRO_5014744217" evidence="6">
    <location>
        <begin position="20"/>
        <end position="581"/>
    </location>
</feature>
<gene>
    <name evidence="8" type="ORF">CXK94_03855</name>
</gene>
<evidence type="ECO:0000256" key="2">
    <source>
        <dbReference type="ARBA" id="ARBA00022670"/>
    </source>
</evidence>
<dbReference type="Proteomes" id="UP000236023">
    <property type="component" value="Unassembled WGS sequence"/>
</dbReference>
<comment type="caution">
    <text evidence="5">Lacks conserved residue(s) required for the propagation of feature annotation.</text>
</comment>
<evidence type="ECO:0000256" key="1">
    <source>
        <dbReference type="ARBA" id="ARBA00011073"/>
    </source>
</evidence>
<keyword evidence="2" id="KW-0645">Protease</keyword>
<reference evidence="8 9" key="1">
    <citation type="submission" date="2018-01" db="EMBL/GenBank/DDBJ databases">
        <title>Denitrification phenotypes of diverse strains of Pseudomonas stutzeri.</title>
        <authorList>
            <person name="Milligan D.A."/>
            <person name="Bergaust L."/>
            <person name="Bakken L.R."/>
            <person name="Frostegard A."/>
        </authorList>
    </citation>
    <scope>NUCLEOTIDE SEQUENCE [LARGE SCALE GENOMIC DNA]</scope>
    <source>
        <strain evidence="8 9">24a75</strain>
    </source>
</reference>
<dbReference type="PRINTS" id="PR00723">
    <property type="entry name" value="SUBTILISIN"/>
</dbReference>
<dbReference type="SUPFAM" id="SSF52743">
    <property type="entry name" value="Subtilisin-like"/>
    <property type="match status" value="1"/>
</dbReference>
<evidence type="ECO:0000256" key="3">
    <source>
        <dbReference type="ARBA" id="ARBA00022801"/>
    </source>
</evidence>
<accession>A0A2N8T6M9</accession>
<dbReference type="RefSeq" id="WP_102893357.1">
    <property type="nucleotide sequence ID" value="NZ_JAMOHU010000001.1"/>
</dbReference>
<dbReference type="InterPro" id="IPR050131">
    <property type="entry name" value="Peptidase_S8_subtilisin-like"/>
</dbReference>
<evidence type="ECO:0000256" key="6">
    <source>
        <dbReference type="SAM" id="SignalP"/>
    </source>
</evidence>
<dbReference type="GO" id="GO:0004252">
    <property type="term" value="F:serine-type endopeptidase activity"/>
    <property type="evidence" value="ECO:0007669"/>
    <property type="project" value="InterPro"/>
</dbReference>
<protein>
    <submittedName>
        <fullName evidence="8">Peptidase S8 and S53 subtilisin kexin sedolisin</fullName>
    </submittedName>
</protein>
<feature type="signal peptide" evidence="6">
    <location>
        <begin position="1"/>
        <end position="19"/>
    </location>
</feature>
<name>A0A2N8T6M9_STUST</name>
<dbReference type="PANTHER" id="PTHR43806">
    <property type="entry name" value="PEPTIDASE S8"/>
    <property type="match status" value="1"/>
</dbReference>
<feature type="domain" description="Peptidase S8/S53" evidence="7">
    <location>
        <begin position="281"/>
        <end position="528"/>
    </location>
</feature>
<dbReference type="AlphaFoldDB" id="A0A2N8T6M9"/>
<evidence type="ECO:0000313" key="8">
    <source>
        <dbReference type="EMBL" id="PNG10355.1"/>
    </source>
</evidence>